<dbReference type="AlphaFoldDB" id="A0A173W532"/>
<protein>
    <submittedName>
        <fullName evidence="2">LysR substrate binding domain</fullName>
    </submittedName>
</protein>
<evidence type="ECO:0000313" key="3">
    <source>
        <dbReference type="Proteomes" id="UP000095380"/>
    </source>
</evidence>
<evidence type="ECO:0000313" key="2">
    <source>
        <dbReference type="EMBL" id="CUN34591.1"/>
    </source>
</evidence>
<dbReference type="Proteomes" id="UP000095380">
    <property type="component" value="Unassembled WGS sequence"/>
</dbReference>
<organism evidence="2 3">
    <name type="scientific">Dorea longicatena</name>
    <dbReference type="NCBI Taxonomy" id="88431"/>
    <lineage>
        <taxon>Bacteria</taxon>
        <taxon>Bacillati</taxon>
        <taxon>Bacillota</taxon>
        <taxon>Clostridia</taxon>
        <taxon>Lachnospirales</taxon>
        <taxon>Lachnospiraceae</taxon>
        <taxon>Dorea</taxon>
    </lineage>
</organism>
<sequence>MQSSSSVLKNSCETSQSDIVIQLASNNLAIGFSSNSIAVRLKNPGCKIVPLEVTLSRPIYYVTHKDMLNYPTVHSFTDFIKDRFQPDKPIL</sequence>
<dbReference type="CDD" id="cd05466">
    <property type="entry name" value="PBP2_LTTR_substrate"/>
    <property type="match status" value="1"/>
</dbReference>
<evidence type="ECO:0000259" key="1">
    <source>
        <dbReference type="Pfam" id="PF03466"/>
    </source>
</evidence>
<dbReference type="Pfam" id="PF03466">
    <property type="entry name" value="LysR_substrate"/>
    <property type="match status" value="1"/>
</dbReference>
<gene>
    <name evidence="2" type="ORF">ERS852408_00039</name>
</gene>
<accession>A0A173W532</accession>
<reference evidence="2 3" key="1">
    <citation type="submission" date="2015-09" db="EMBL/GenBank/DDBJ databases">
        <authorList>
            <consortium name="Pathogen Informatics"/>
        </authorList>
    </citation>
    <scope>NUCLEOTIDE SEQUENCE [LARGE SCALE GENOMIC DNA]</scope>
    <source>
        <strain evidence="2 3">2789STDY5608851</strain>
    </source>
</reference>
<dbReference type="EMBL" id="CYYM01000001">
    <property type="protein sequence ID" value="CUN34591.1"/>
    <property type="molecule type" value="Genomic_DNA"/>
</dbReference>
<dbReference type="SUPFAM" id="SSF53850">
    <property type="entry name" value="Periplasmic binding protein-like II"/>
    <property type="match status" value="1"/>
</dbReference>
<proteinExistence type="predicted"/>
<feature type="domain" description="LysR substrate-binding" evidence="1">
    <location>
        <begin position="9"/>
        <end position="84"/>
    </location>
</feature>
<name>A0A173W532_9FIRM</name>
<dbReference type="InterPro" id="IPR005119">
    <property type="entry name" value="LysR_subst-bd"/>
</dbReference>
<dbReference type="RefSeq" id="WP_022415678.1">
    <property type="nucleotide sequence ID" value="NZ_CAXVIO010000003.1"/>
</dbReference>